<evidence type="ECO:0000256" key="1">
    <source>
        <dbReference type="SAM" id="MobiDB-lite"/>
    </source>
</evidence>
<keyword evidence="3" id="KW-1185">Reference proteome</keyword>
<organism evidence="2 3">
    <name type="scientific">Botryotinia convoluta</name>
    <dbReference type="NCBI Taxonomy" id="54673"/>
    <lineage>
        <taxon>Eukaryota</taxon>
        <taxon>Fungi</taxon>
        <taxon>Dikarya</taxon>
        <taxon>Ascomycota</taxon>
        <taxon>Pezizomycotina</taxon>
        <taxon>Leotiomycetes</taxon>
        <taxon>Helotiales</taxon>
        <taxon>Sclerotiniaceae</taxon>
        <taxon>Botryotinia</taxon>
    </lineage>
</organism>
<dbReference type="Proteomes" id="UP000297527">
    <property type="component" value="Unassembled WGS sequence"/>
</dbReference>
<accession>A0A4Z1HGI6</accession>
<proteinExistence type="predicted"/>
<reference evidence="2 3" key="1">
    <citation type="submission" date="2017-12" db="EMBL/GenBank/DDBJ databases">
        <title>Comparative genomics of Botrytis spp.</title>
        <authorList>
            <person name="Valero-Jimenez C.A."/>
            <person name="Tapia P."/>
            <person name="Veloso J."/>
            <person name="Silva-Moreno E."/>
            <person name="Staats M."/>
            <person name="Valdes J.H."/>
            <person name="Van Kan J.A.L."/>
        </authorList>
    </citation>
    <scope>NUCLEOTIDE SEQUENCE [LARGE SCALE GENOMIC DNA]</scope>
    <source>
        <strain evidence="2 3">MUCL11595</strain>
    </source>
</reference>
<feature type="region of interest" description="Disordered" evidence="1">
    <location>
        <begin position="1"/>
        <end position="76"/>
    </location>
</feature>
<feature type="compositionally biased region" description="Basic and acidic residues" evidence="1">
    <location>
        <begin position="19"/>
        <end position="38"/>
    </location>
</feature>
<feature type="compositionally biased region" description="Polar residues" evidence="1">
    <location>
        <begin position="1"/>
        <end position="10"/>
    </location>
</feature>
<protein>
    <submittedName>
        <fullName evidence="2">Uncharacterized protein</fullName>
    </submittedName>
</protein>
<dbReference type="EMBL" id="PQXN01000257">
    <property type="protein sequence ID" value="TGO47925.1"/>
    <property type="molecule type" value="Genomic_DNA"/>
</dbReference>
<evidence type="ECO:0000313" key="3">
    <source>
        <dbReference type="Proteomes" id="UP000297527"/>
    </source>
</evidence>
<sequence>MPGSIYSESWSAMAVDGSVADKEQKNASKSTQKEEMVRGQKLRYFCSESGREAPWSSVNRRGFGGGEGDREGTKTR</sequence>
<name>A0A4Z1HGI6_9HELO</name>
<comment type="caution">
    <text evidence="2">The sequence shown here is derived from an EMBL/GenBank/DDBJ whole genome shotgun (WGS) entry which is preliminary data.</text>
</comment>
<feature type="compositionally biased region" description="Basic and acidic residues" evidence="1">
    <location>
        <begin position="67"/>
        <end position="76"/>
    </location>
</feature>
<evidence type="ECO:0000313" key="2">
    <source>
        <dbReference type="EMBL" id="TGO47925.1"/>
    </source>
</evidence>
<gene>
    <name evidence="2" type="ORF">BCON_0258g00040</name>
</gene>
<dbReference type="AlphaFoldDB" id="A0A4Z1HGI6"/>
<dbReference type="OrthoDB" id="3539060at2759"/>